<evidence type="ECO:0000259" key="3">
    <source>
        <dbReference type="Pfam" id="PF13360"/>
    </source>
</evidence>
<dbReference type="InterPro" id="IPR002372">
    <property type="entry name" value="PQQ_rpt_dom"/>
</dbReference>
<sequence length="555" mass="58242">MTVPPPPPNQPPGPDGYGHLPGPPQGYGYGYPQGPNPYAQQPQPQPQQQPQQPQGWGPYPGQGGGYPPQTPPQTPPGQGGGGPARNKRTPVIVAAAVAGALVLGAGAYFAFADGAGHDKPTAQGSADPSAPASPDKGDGKGDGKGAAPKPDINSGRKPGEDKVLWVQTNTVDLPGAGADAPAQWVVGDTVVKAAYKSVTAYGVSDGKERWTVLFPNKICTATHLTTTDGKTVLGYMDGQSENAKCNQLKMIDLKAGKEGWNKEVPSEGLFDIMVSPTLAISGDTVTVSRMGPTSAFKVSTGDKLWARTGEPTTDPGGCLPEKYAGGPKLIGVARCTDDGEEVQGSDPVTGKTTWFYKLPKDWKVSRVYSVDPVVVDVANKQKQERAIAVIGSDGKLRTQLSGEGSFNAQCDNVLLDRYLQSCWGAVVDTRANSIYLPTDGKSNEIVAFDLNTGKAKWRTPAEKDRRMLPLKAENGQLYAYVEAEKDKGGEVLAIPAAGGKPTTVLRNPSPPAATVENNIAAPQIDYADGRLFVSVTALRGSAKGVDEELLMAFGK</sequence>
<feature type="region of interest" description="Disordered" evidence="1">
    <location>
        <begin position="118"/>
        <end position="162"/>
    </location>
</feature>
<organism evidence="4 5">
    <name type="scientific">Streptomyces bambusae</name>
    <dbReference type="NCBI Taxonomy" id="1550616"/>
    <lineage>
        <taxon>Bacteria</taxon>
        <taxon>Bacillati</taxon>
        <taxon>Actinomycetota</taxon>
        <taxon>Actinomycetes</taxon>
        <taxon>Kitasatosporales</taxon>
        <taxon>Streptomycetaceae</taxon>
        <taxon>Streptomyces</taxon>
    </lineage>
</organism>
<keyword evidence="2" id="KW-0472">Membrane</keyword>
<reference evidence="4 5" key="1">
    <citation type="submission" date="2019-12" db="EMBL/GenBank/DDBJ databases">
        <title>Genome sequence of Streptomyces bambusae.</title>
        <authorList>
            <person name="Bansal K."/>
            <person name="Choksket S."/>
            <person name="Korpole S."/>
            <person name="Patil P.B."/>
        </authorList>
    </citation>
    <scope>NUCLEOTIDE SEQUENCE [LARGE SCALE GENOMIC DNA]</scope>
    <source>
        <strain evidence="4 5">SK60</strain>
    </source>
</reference>
<gene>
    <name evidence="4" type="ORF">GPJ59_33915</name>
</gene>
<evidence type="ECO:0000256" key="1">
    <source>
        <dbReference type="SAM" id="MobiDB-lite"/>
    </source>
</evidence>
<feature type="domain" description="Pyrrolo-quinoline quinone repeat" evidence="3">
    <location>
        <begin position="161"/>
        <end position="308"/>
    </location>
</feature>
<dbReference type="PANTHER" id="PTHR34512:SF30">
    <property type="entry name" value="OUTER MEMBRANE PROTEIN ASSEMBLY FACTOR BAMB"/>
    <property type="match status" value="1"/>
</dbReference>
<dbReference type="InterPro" id="IPR015943">
    <property type="entry name" value="WD40/YVTN_repeat-like_dom_sf"/>
</dbReference>
<dbReference type="EMBL" id="WTFF01000462">
    <property type="protein sequence ID" value="MBW5486708.1"/>
    <property type="molecule type" value="Genomic_DNA"/>
</dbReference>
<dbReference type="SUPFAM" id="SSF50998">
    <property type="entry name" value="Quinoprotein alcohol dehydrogenase-like"/>
    <property type="match status" value="2"/>
</dbReference>
<feature type="compositionally biased region" description="Pro residues" evidence="1">
    <location>
        <begin position="1"/>
        <end position="14"/>
    </location>
</feature>
<dbReference type="PANTHER" id="PTHR34512">
    <property type="entry name" value="CELL SURFACE PROTEIN"/>
    <property type="match status" value="1"/>
</dbReference>
<keyword evidence="2" id="KW-1133">Transmembrane helix</keyword>
<proteinExistence type="predicted"/>
<dbReference type="Pfam" id="PF13360">
    <property type="entry name" value="PQQ_2"/>
    <property type="match status" value="1"/>
</dbReference>
<evidence type="ECO:0000313" key="4">
    <source>
        <dbReference type="EMBL" id="MBW5486708.1"/>
    </source>
</evidence>
<keyword evidence="5" id="KW-1185">Reference proteome</keyword>
<comment type="caution">
    <text evidence="4">The sequence shown here is derived from an EMBL/GenBank/DDBJ whole genome shotgun (WGS) entry which is preliminary data.</text>
</comment>
<accession>A0ABS6ZHL8</accession>
<dbReference type="Proteomes" id="UP000812013">
    <property type="component" value="Unassembled WGS sequence"/>
</dbReference>
<dbReference type="SUPFAM" id="SSF81995">
    <property type="entry name" value="beta-sandwich domain of Sec23/24"/>
    <property type="match status" value="1"/>
</dbReference>
<dbReference type="RefSeq" id="WP_219671809.1">
    <property type="nucleotide sequence ID" value="NZ_WTFF01000462.1"/>
</dbReference>
<protein>
    <submittedName>
        <fullName evidence="4">PQQ-binding-like beta-propeller repeat protein</fullName>
    </submittedName>
</protein>
<name>A0ABS6ZHL8_9ACTN</name>
<feature type="compositionally biased region" description="Low complexity" evidence="1">
    <location>
        <begin position="32"/>
        <end position="57"/>
    </location>
</feature>
<evidence type="ECO:0000313" key="5">
    <source>
        <dbReference type="Proteomes" id="UP000812013"/>
    </source>
</evidence>
<feature type="transmembrane region" description="Helical" evidence="2">
    <location>
        <begin position="91"/>
        <end position="111"/>
    </location>
</feature>
<dbReference type="InterPro" id="IPR011047">
    <property type="entry name" value="Quinoprotein_ADH-like_sf"/>
</dbReference>
<feature type="region of interest" description="Disordered" evidence="1">
    <location>
        <begin position="1"/>
        <end position="87"/>
    </location>
</feature>
<evidence type="ECO:0000256" key="2">
    <source>
        <dbReference type="SAM" id="Phobius"/>
    </source>
</evidence>
<keyword evidence="2" id="KW-0812">Transmembrane</keyword>
<dbReference type="Gene3D" id="2.130.10.10">
    <property type="entry name" value="YVTN repeat-like/Quinoprotein amine dehydrogenase"/>
    <property type="match status" value="1"/>
</dbReference>